<evidence type="ECO:0000313" key="2">
    <source>
        <dbReference type="Proteomes" id="UP001497535"/>
    </source>
</evidence>
<protein>
    <submittedName>
        <fullName evidence="1">Uncharacterized protein</fullName>
    </submittedName>
</protein>
<proteinExistence type="predicted"/>
<comment type="caution">
    <text evidence="1">The sequence shown here is derived from an EMBL/GenBank/DDBJ whole genome shotgun (WGS) entry which is preliminary data.</text>
</comment>
<accession>A0ACB1A940</accession>
<evidence type="ECO:0000313" key="1">
    <source>
        <dbReference type="EMBL" id="CAK5087299.1"/>
    </source>
</evidence>
<keyword evidence="2" id="KW-1185">Reference proteome</keyword>
<sequence length="73" mass="8446">MITRSKAKQQNTQDQQNLTKENNQKTNQQQGDQNNQQTGQTSHGNNQQQPALLPVETKVLFFKCFVIDRYLNP</sequence>
<dbReference type="EMBL" id="CAVMJV010000064">
    <property type="protein sequence ID" value="CAK5087299.1"/>
    <property type="molecule type" value="Genomic_DNA"/>
</dbReference>
<gene>
    <name evidence="1" type="ORF">MENTE1834_LOCUS34850</name>
</gene>
<dbReference type="Proteomes" id="UP001497535">
    <property type="component" value="Unassembled WGS sequence"/>
</dbReference>
<name>A0ACB1A940_MELEN</name>
<reference evidence="1" key="1">
    <citation type="submission" date="2023-11" db="EMBL/GenBank/DDBJ databases">
        <authorList>
            <person name="Poullet M."/>
        </authorList>
    </citation>
    <scope>NUCLEOTIDE SEQUENCE</scope>
    <source>
        <strain evidence="1">E1834</strain>
    </source>
</reference>
<organism evidence="1 2">
    <name type="scientific">Meloidogyne enterolobii</name>
    <name type="common">Root-knot nematode worm</name>
    <name type="synonym">Meloidogyne mayaguensis</name>
    <dbReference type="NCBI Taxonomy" id="390850"/>
    <lineage>
        <taxon>Eukaryota</taxon>
        <taxon>Metazoa</taxon>
        <taxon>Ecdysozoa</taxon>
        <taxon>Nematoda</taxon>
        <taxon>Chromadorea</taxon>
        <taxon>Rhabditida</taxon>
        <taxon>Tylenchina</taxon>
        <taxon>Tylenchomorpha</taxon>
        <taxon>Tylenchoidea</taxon>
        <taxon>Meloidogynidae</taxon>
        <taxon>Meloidogyninae</taxon>
        <taxon>Meloidogyne</taxon>
    </lineage>
</organism>